<evidence type="ECO:0000256" key="1">
    <source>
        <dbReference type="ARBA" id="ARBA00022801"/>
    </source>
</evidence>
<dbReference type="SUPFAM" id="SSF56601">
    <property type="entry name" value="beta-lactamase/transpeptidase-like"/>
    <property type="match status" value="1"/>
</dbReference>
<protein>
    <submittedName>
        <fullName evidence="5">CubicO group peptidase (Beta-lactamase class C family)</fullName>
    </submittedName>
</protein>
<evidence type="ECO:0000256" key="2">
    <source>
        <dbReference type="SAM" id="SignalP"/>
    </source>
</evidence>
<keyword evidence="1" id="KW-0378">Hydrolase</keyword>
<dbReference type="InterPro" id="IPR012338">
    <property type="entry name" value="Beta-lactam/transpept-like"/>
</dbReference>
<dbReference type="Gene3D" id="3.40.710.10">
    <property type="entry name" value="DD-peptidase/beta-lactamase superfamily"/>
    <property type="match status" value="1"/>
</dbReference>
<reference evidence="5 6" key="1">
    <citation type="submission" date="2021-01" db="EMBL/GenBank/DDBJ databases">
        <title>Genomic Encyclopedia of Type Strains, Phase IV (KMG-IV): sequencing the most valuable type-strain genomes for metagenomic binning, comparative biology and taxonomic classification.</title>
        <authorList>
            <person name="Goeker M."/>
        </authorList>
    </citation>
    <scope>NUCLEOTIDE SEQUENCE [LARGE SCALE GENOMIC DNA]</scope>
    <source>
        <strain evidence="5 6">DSM 25540</strain>
    </source>
</reference>
<accession>A0ABS2P9X8</accession>
<dbReference type="InterPro" id="IPR050789">
    <property type="entry name" value="Diverse_Enzym_Activities"/>
</dbReference>
<comment type="caution">
    <text evidence="5">The sequence shown here is derived from an EMBL/GenBank/DDBJ whole genome shotgun (WGS) entry which is preliminary data.</text>
</comment>
<dbReference type="EMBL" id="JAFBEC010000003">
    <property type="protein sequence ID" value="MBM7632117.1"/>
    <property type="molecule type" value="Genomic_DNA"/>
</dbReference>
<evidence type="ECO:0000259" key="3">
    <source>
        <dbReference type="Pfam" id="PF00144"/>
    </source>
</evidence>
<dbReference type="InterPro" id="IPR001466">
    <property type="entry name" value="Beta-lactam-related"/>
</dbReference>
<name>A0ABS2P9X8_9BACL</name>
<dbReference type="InterPro" id="IPR054470">
    <property type="entry name" value="FIMAH_dom"/>
</dbReference>
<dbReference type="RefSeq" id="WP_204696213.1">
    <property type="nucleotide sequence ID" value="NZ_JAFBEC010000003.1"/>
</dbReference>
<evidence type="ECO:0000259" key="4">
    <source>
        <dbReference type="Pfam" id="PF22888"/>
    </source>
</evidence>
<proteinExistence type="predicted"/>
<keyword evidence="6" id="KW-1185">Reference proteome</keyword>
<evidence type="ECO:0000313" key="6">
    <source>
        <dbReference type="Proteomes" id="UP000741863"/>
    </source>
</evidence>
<evidence type="ECO:0000313" key="5">
    <source>
        <dbReference type="EMBL" id="MBM7632117.1"/>
    </source>
</evidence>
<dbReference type="Pfam" id="PF00144">
    <property type="entry name" value="Beta-lactamase"/>
    <property type="match status" value="1"/>
</dbReference>
<dbReference type="Pfam" id="PF22888">
    <property type="entry name" value="FIMAH"/>
    <property type="match status" value="1"/>
</dbReference>
<feature type="domain" description="Beta-lactamase-related" evidence="3">
    <location>
        <begin position="167"/>
        <end position="505"/>
    </location>
</feature>
<dbReference type="Proteomes" id="UP000741863">
    <property type="component" value="Unassembled WGS sequence"/>
</dbReference>
<feature type="domain" description="FIMAH" evidence="4">
    <location>
        <begin position="45"/>
        <end position="124"/>
    </location>
</feature>
<organism evidence="5 6">
    <name type="scientific">Geomicrobium sediminis</name>
    <dbReference type="NCBI Taxonomy" id="1347788"/>
    <lineage>
        <taxon>Bacteria</taxon>
        <taxon>Bacillati</taxon>
        <taxon>Bacillota</taxon>
        <taxon>Bacilli</taxon>
        <taxon>Bacillales</taxon>
        <taxon>Geomicrobium</taxon>
    </lineage>
</organism>
<feature type="chain" id="PRO_5046581045" evidence="2">
    <location>
        <begin position="28"/>
        <end position="668"/>
    </location>
</feature>
<gene>
    <name evidence="5" type="ORF">JOD17_001210</name>
</gene>
<sequence length="668" mass="75687">MKSILQLTLAIALIFSPVMFSSDLVHAETEVTDEALTEHPSVTLGDIQLAISRLEQQGLLTDRRLASDLQRELTVMRFFLKDPTDEKLHSYMLEFQQSLAEYRNQSRLNETTYEQLRTLTNYFLHRHDTLYFSYDSDWADRLETTQLRYVLPEESNLNDDELKKAEDVMTSGLEDQLYPGAVTLIAKDGDIVFHESVGDSYKYDANGEPLSNEDMIAMTNETLFDLASLTKTFTATAIMQLHETNRLSIDDLVIDYLPEFYTYPDKDTITIEQLLTHTSGLPASISLANYDEQEEMWEAILSLETVYTPGAQMIYSDVGMMILGKIVEVVSEQSLDSYVEEWITVPLGMTDTMFNPNRELHTIAPTEYSPDRGLVWGDVHDEKAAALQGVAGHAGLFSTAYDLAIFLQTMINGGSYGDAQVLQPESVQLMMEDQITTESHLGQSLGWNVNRGWFMAGLSSPSTVGHTGFTGTSFVLDPLTDSFVIFLTNRVHPTRDEGSINGVRHDLVQQFIRSIPYSHPLEGHTWYSGMTSNTSSELVFEFDTRETDRLVFDTSFDILNDIARDQGFVELSTDDGDTWKPLPVTIAMDDYTKTMHHSWIGSTKNHWVEAQASIEDLTEEEVLIRFRYVTSSSNGKGWWIRPADPENWNLVNDQNWSLIETELEVSVH</sequence>
<feature type="signal peptide" evidence="2">
    <location>
        <begin position="1"/>
        <end position="27"/>
    </location>
</feature>
<dbReference type="PANTHER" id="PTHR43283">
    <property type="entry name" value="BETA-LACTAMASE-RELATED"/>
    <property type="match status" value="1"/>
</dbReference>
<keyword evidence="2" id="KW-0732">Signal</keyword>
<dbReference type="PANTHER" id="PTHR43283:SF11">
    <property type="entry name" value="BETA-LACTAMASE-RELATED DOMAIN-CONTAINING PROTEIN"/>
    <property type="match status" value="1"/>
</dbReference>